<proteinExistence type="predicted"/>
<accession>A0A174FM19</accession>
<organism evidence="1 2">
    <name type="scientific">Faecalicatena contorta</name>
    <dbReference type="NCBI Taxonomy" id="39482"/>
    <lineage>
        <taxon>Bacteria</taxon>
        <taxon>Bacillati</taxon>
        <taxon>Bacillota</taxon>
        <taxon>Clostridia</taxon>
        <taxon>Lachnospirales</taxon>
        <taxon>Lachnospiraceae</taxon>
        <taxon>Faecalicatena</taxon>
    </lineage>
</organism>
<evidence type="ECO:0000313" key="2">
    <source>
        <dbReference type="Proteomes" id="UP000095544"/>
    </source>
</evidence>
<sequence>MKKNDFLLIGLILLIAVSVMGYHYLKKDSGMGKAVVRVDGELFGEYDLSKDQIIDIQGTNTLEIHDGKARMSSADCPDKLCVHQKAVSRDGESIICLPNKVVVSIEGGEDREMDAVAK</sequence>
<name>A0A174FM19_9FIRM</name>
<protein>
    <submittedName>
        <fullName evidence="1">Uncharacterized protein conserved in bacteria</fullName>
    </submittedName>
</protein>
<dbReference type="STRING" id="39482.ERS852491_02376"/>
<gene>
    <name evidence="1" type="ORF">ERS852491_02376</name>
</gene>
<dbReference type="Proteomes" id="UP000095544">
    <property type="component" value="Unassembled WGS sequence"/>
</dbReference>
<dbReference type="RefSeq" id="WP_050642348.1">
    <property type="nucleotide sequence ID" value="NZ_CABKUE010000009.1"/>
</dbReference>
<dbReference type="Pfam" id="PF07009">
    <property type="entry name" value="NusG_II"/>
    <property type="match status" value="1"/>
</dbReference>
<dbReference type="CDD" id="cd09911">
    <property type="entry name" value="Lin0431_like"/>
    <property type="match status" value="1"/>
</dbReference>
<evidence type="ECO:0000313" key="1">
    <source>
        <dbReference type="EMBL" id="CUO49195.1"/>
    </source>
</evidence>
<reference evidence="1 2" key="1">
    <citation type="submission" date="2015-09" db="EMBL/GenBank/DDBJ databases">
        <authorList>
            <consortium name="Pathogen Informatics"/>
        </authorList>
    </citation>
    <scope>NUCLEOTIDE SEQUENCE [LARGE SCALE GENOMIC DNA]</scope>
    <source>
        <strain evidence="1 2">2789STDY5834876</strain>
    </source>
</reference>
<dbReference type="InterPro" id="IPR038690">
    <property type="entry name" value="NusG_2_sf"/>
</dbReference>
<dbReference type="OrthoDB" id="47603at2"/>
<dbReference type="EMBL" id="CYZU01000020">
    <property type="protein sequence ID" value="CUO49195.1"/>
    <property type="molecule type" value="Genomic_DNA"/>
</dbReference>
<dbReference type="Gene3D" id="2.60.320.10">
    <property type="entry name" value="N-utilization substance G protein NusG, insert domain"/>
    <property type="match status" value="1"/>
</dbReference>
<dbReference type="AlphaFoldDB" id="A0A174FM19"/>